<evidence type="ECO:0000256" key="2">
    <source>
        <dbReference type="ARBA" id="ARBA00022679"/>
    </source>
</evidence>
<dbReference type="SUPFAM" id="SSF56214">
    <property type="entry name" value="4'-phosphopantetheinyl transferase"/>
    <property type="match status" value="2"/>
</dbReference>
<dbReference type="EMBL" id="CP034433">
    <property type="protein sequence ID" value="AZN37359.1"/>
    <property type="molecule type" value="Genomic_DNA"/>
</dbReference>
<dbReference type="GO" id="GO:0008897">
    <property type="term" value="F:holo-[acyl-carrier-protein] synthase activity"/>
    <property type="evidence" value="ECO:0007669"/>
    <property type="project" value="InterPro"/>
</dbReference>
<dbReference type="KEGG" id="iod:EJO50_13205"/>
<comment type="similarity">
    <text evidence="1">Belongs to the P-Pant transferase superfamily. Gsp/Sfp/HetI/AcpT family.</text>
</comment>
<proteinExistence type="inferred from homology"/>
<gene>
    <name evidence="4" type="ORF">EJO50_13205</name>
</gene>
<accession>A0A3S8ZV71</accession>
<evidence type="ECO:0000313" key="5">
    <source>
        <dbReference type="Proteomes" id="UP000282438"/>
    </source>
</evidence>
<organism evidence="4 5">
    <name type="scientific">Iodobacter ciconiae</name>
    <dbReference type="NCBI Taxonomy" id="2496266"/>
    <lineage>
        <taxon>Bacteria</taxon>
        <taxon>Pseudomonadati</taxon>
        <taxon>Pseudomonadota</taxon>
        <taxon>Betaproteobacteria</taxon>
        <taxon>Neisseriales</taxon>
        <taxon>Chitinibacteraceae</taxon>
        <taxon>Iodobacter</taxon>
    </lineage>
</organism>
<keyword evidence="2 4" id="KW-0808">Transferase</keyword>
<dbReference type="GO" id="GO:0019878">
    <property type="term" value="P:lysine biosynthetic process via aminoadipic acid"/>
    <property type="evidence" value="ECO:0007669"/>
    <property type="project" value="TreeGrafter"/>
</dbReference>
<dbReference type="Pfam" id="PF01648">
    <property type="entry name" value="ACPS"/>
    <property type="match status" value="1"/>
</dbReference>
<dbReference type="OrthoDB" id="9808281at2"/>
<dbReference type="PANTHER" id="PTHR12215">
    <property type="entry name" value="PHOSPHOPANTETHEINE TRANSFERASE"/>
    <property type="match status" value="1"/>
</dbReference>
<dbReference type="GO" id="GO:0000287">
    <property type="term" value="F:magnesium ion binding"/>
    <property type="evidence" value="ECO:0007669"/>
    <property type="project" value="InterPro"/>
</dbReference>
<name>A0A3S8ZV71_9NEIS</name>
<evidence type="ECO:0000256" key="1">
    <source>
        <dbReference type="ARBA" id="ARBA00010990"/>
    </source>
</evidence>
<protein>
    <submittedName>
        <fullName evidence="4">4'-phosphopantetheinyl transferase superfamily protein</fullName>
    </submittedName>
</protein>
<keyword evidence="5" id="KW-1185">Reference proteome</keyword>
<sequence>MLHTEVFLTQISLNPLPGSDFLSPSSKIRLATIQSLARAQQFILGRLLLAQAASKVLGIEYRANDITEGEFFPCLLKAPHLHASISHSGDCLGVTVNTERVGLDIECCRPKANIAKLAKFALHRDEADWVNALKEESQERFYQLWTLREAAFKAGIRDQVIRGSSLIAGDSIKVDWYWASERERTHRVSIACLAPCSMVLIHKPGL</sequence>
<dbReference type="Gene3D" id="3.90.470.20">
    <property type="entry name" value="4'-phosphopantetheinyl transferase domain"/>
    <property type="match status" value="1"/>
</dbReference>
<dbReference type="Proteomes" id="UP000282438">
    <property type="component" value="Chromosome"/>
</dbReference>
<dbReference type="AlphaFoldDB" id="A0A3S8ZV71"/>
<dbReference type="RefSeq" id="WP_125974890.1">
    <property type="nucleotide sequence ID" value="NZ_CP034433.1"/>
</dbReference>
<evidence type="ECO:0000259" key="3">
    <source>
        <dbReference type="Pfam" id="PF01648"/>
    </source>
</evidence>
<dbReference type="InterPro" id="IPR037143">
    <property type="entry name" value="4-PPantetheinyl_Trfase_dom_sf"/>
</dbReference>
<feature type="domain" description="4'-phosphopantetheinyl transferase" evidence="3">
    <location>
        <begin position="100"/>
        <end position="154"/>
    </location>
</feature>
<dbReference type="GO" id="GO:0005829">
    <property type="term" value="C:cytosol"/>
    <property type="evidence" value="ECO:0007669"/>
    <property type="project" value="TreeGrafter"/>
</dbReference>
<evidence type="ECO:0000313" key="4">
    <source>
        <dbReference type="EMBL" id="AZN37359.1"/>
    </source>
</evidence>
<dbReference type="InterPro" id="IPR050559">
    <property type="entry name" value="P-Pant_transferase_sf"/>
</dbReference>
<dbReference type="PANTHER" id="PTHR12215:SF10">
    <property type="entry name" value="L-AMINOADIPATE-SEMIALDEHYDE DEHYDROGENASE-PHOSPHOPANTETHEINYL TRANSFERASE"/>
    <property type="match status" value="1"/>
</dbReference>
<dbReference type="InterPro" id="IPR008278">
    <property type="entry name" value="4-PPantetheinyl_Trfase_dom"/>
</dbReference>
<reference evidence="4 5" key="1">
    <citation type="submission" date="2018-12" db="EMBL/GenBank/DDBJ databases">
        <title>Complete genome sequence of Iodobacter sp. H11R3.</title>
        <authorList>
            <person name="Bae J.-W."/>
        </authorList>
    </citation>
    <scope>NUCLEOTIDE SEQUENCE [LARGE SCALE GENOMIC DNA]</scope>
    <source>
        <strain evidence="4 5">H11R3</strain>
    </source>
</reference>